<proteinExistence type="predicted"/>
<protein>
    <submittedName>
        <fullName evidence="1">Uncharacterized protein</fullName>
    </submittedName>
</protein>
<dbReference type="AlphaFoldDB" id="A0AA97P390"/>
<accession>A0AA97P390</accession>
<reference evidence="1" key="1">
    <citation type="journal article" date="2012" name="PLoS Genet.">
        <title>Comparative analysis of the genomes of two field isolates of the rice blast fungus Magnaporthe oryzae.</title>
        <authorList>
            <person name="Xue M."/>
            <person name="Yang J."/>
            <person name="Li Z."/>
            <person name="Hu S."/>
            <person name="Yao N."/>
            <person name="Dean R.A."/>
            <person name="Zhao W."/>
            <person name="Shen M."/>
            <person name="Zhang H."/>
            <person name="Li C."/>
            <person name="Liu L."/>
            <person name="Cao L."/>
            <person name="Xu X."/>
            <person name="Xing Y."/>
            <person name="Hsiang T."/>
            <person name="Zhang Z."/>
            <person name="Xu J.R."/>
            <person name="Peng Y.L."/>
        </authorList>
    </citation>
    <scope>NUCLEOTIDE SEQUENCE</scope>
    <source>
        <strain evidence="1">Y34</strain>
    </source>
</reference>
<dbReference type="EMBL" id="JH794015">
    <property type="protein sequence ID" value="ELQ40902.1"/>
    <property type="molecule type" value="Genomic_DNA"/>
</dbReference>
<evidence type="ECO:0000313" key="1">
    <source>
        <dbReference type="EMBL" id="ELQ40902.1"/>
    </source>
</evidence>
<sequence>MDFPLIKEGLEQHPSLYVTEYQNVPTLPNSSPYYCSKVELHLVTGMAADGENYTMWARCGEERSLFFFRGFGGGWYQVRQREAGPGCLGKPTHIARTLAVFCKDA</sequence>
<name>A0AA97P390_PYRO3</name>
<dbReference type="Proteomes" id="UP000011086">
    <property type="component" value="Unassembled WGS sequence"/>
</dbReference>
<gene>
    <name evidence="1" type="ORF">OOU_Y34scaffold00325g32</name>
</gene>
<organism evidence="1">
    <name type="scientific">Pyricularia oryzae (strain Y34)</name>
    <name type="common">Rice blast fungus</name>
    <name type="synonym">Magnaporthe oryzae</name>
    <dbReference type="NCBI Taxonomy" id="1143189"/>
    <lineage>
        <taxon>Eukaryota</taxon>
        <taxon>Fungi</taxon>
        <taxon>Dikarya</taxon>
        <taxon>Ascomycota</taxon>
        <taxon>Pezizomycotina</taxon>
        <taxon>Sordariomycetes</taxon>
        <taxon>Sordariomycetidae</taxon>
        <taxon>Magnaporthales</taxon>
        <taxon>Pyriculariaceae</taxon>
        <taxon>Pyricularia</taxon>
    </lineage>
</organism>